<feature type="transmembrane region" description="Helical" evidence="1">
    <location>
        <begin position="242"/>
        <end position="264"/>
    </location>
</feature>
<accession>A0A815IQ11</accession>
<proteinExistence type="predicted"/>
<evidence type="ECO:0000313" key="4">
    <source>
        <dbReference type="Proteomes" id="UP000663864"/>
    </source>
</evidence>
<evidence type="ECO:0000256" key="1">
    <source>
        <dbReference type="SAM" id="Phobius"/>
    </source>
</evidence>
<dbReference type="Gene3D" id="1.20.1070.10">
    <property type="entry name" value="Rhodopsin 7-helix transmembrane proteins"/>
    <property type="match status" value="1"/>
</dbReference>
<keyword evidence="1" id="KW-1133">Transmembrane helix</keyword>
<name>A0A815IQ11_9BILA</name>
<dbReference type="Proteomes" id="UP000663836">
    <property type="component" value="Unassembled WGS sequence"/>
</dbReference>
<dbReference type="Proteomes" id="UP000663864">
    <property type="component" value="Unassembled WGS sequence"/>
</dbReference>
<comment type="caution">
    <text evidence="2">The sequence shown here is derived from an EMBL/GenBank/DDBJ whole genome shotgun (WGS) entry which is preliminary data.</text>
</comment>
<dbReference type="SUPFAM" id="SSF81321">
    <property type="entry name" value="Family A G protein-coupled receptor-like"/>
    <property type="match status" value="1"/>
</dbReference>
<dbReference type="EMBL" id="CAJOBD010006430">
    <property type="protein sequence ID" value="CAF4060851.1"/>
    <property type="molecule type" value="Genomic_DNA"/>
</dbReference>
<keyword evidence="1" id="KW-0812">Transmembrane</keyword>
<feature type="transmembrane region" description="Helical" evidence="1">
    <location>
        <begin position="55"/>
        <end position="78"/>
    </location>
</feature>
<organism evidence="2 4">
    <name type="scientific">Rotaria sordida</name>
    <dbReference type="NCBI Taxonomy" id="392033"/>
    <lineage>
        <taxon>Eukaryota</taxon>
        <taxon>Metazoa</taxon>
        <taxon>Spiralia</taxon>
        <taxon>Gnathifera</taxon>
        <taxon>Rotifera</taxon>
        <taxon>Eurotatoria</taxon>
        <taxon>Bdelloidea</taxon>
        <taxon>Philodinida</taxon>
        <taxon>Philodinidae</taxon>
        <taxon>Rotaria</taxon>
    </lineage>
</organism>
<evidence type="ECO:0000313" key="2">
    <source>
        <dbReference type="EMBL" id="CAF1371307.1"/>
    </source>
</evidence>
<gene>
    <name evidence="3" type="ORF">JBS370_LOCUS29582</name>
    <name evidence="2" type="ORF">ZHD862_LOCUS31610</name>
</gene>
<evidence type="ECO:0000313" key="3">
    <source>
        <dbReference type="EMBL" id="CAF4060851.1"/>
    </source>
</evidence>
<feature type="transmembrane region" description="Helical" evidence="1">
    <location>
        <begin position="137"/>
        <end position="158"/>
    </location>
</feature>
<feature type="transmembrane region" description="Helical" evidence="1">
    <location>
        <begin position="98"/>
        <end position="117"/>
    </location>
</feature>
<feature type="transmembrane region" description="Helical" evidence="1">
    <location>
        <begin position="20"/>
        <end position="43"/>
    </location>
</feature>
<feature type="transmembrane region" description="Helical" evidence="1">
    <location>
        <begin position="178"/>
        <end position="206"/>
    </location>
</feature>
<sequence>MSSQSSSTDFIITLESIATYLFRYGGLILVVFGSISCILNIIVFSQRTLRKNSCATCLVVENIFNLLFINSLLLSITLESGYNVYFTSKNIILCRLCYYTSLFSNVLSSYCLILASIDRVFITSPNVSTRQRSTLRFSYFCIIGGTIFWMLFHSPSLAFTNIIQIGENIDMCFYQVGFYLTFISFYSIIKESSSTLLLLICGIWAVKNIRRLRRITFSIASSNNGNARVVGSHIIHSKDRQFVWMVLIDILLYAIFCSMAAIFLTHQQITQYQQKSIEQVQLDIFLKQITVFCLHIPFDITGDTNSIPPNRHGEILIEQGKSWALVLLAGYFSLIGYHINVACYSDYLS</sequence>
<dbReference type="EMBL" id="CAJNOT010003217">
    <property type="protein sequence ID" value="CAF1371307.1"/>
    <property type="molecule type" value="Genomic_DNA"/>
</dbReference>
<dbReference type="AlphaFoldDB" id="A0A815IQ11"/>
<protein>
    <recommendedName>
        <fullName evidence="5">G-protein coupled receptors family 1 profile domain-containing protein</fullName>
    </recommendedName>
</protein>
<keyword evidence="1" id="KW-0472">Membrane</keyword>
<evidence type="ECO:0008006" key="5">
    <source>
        <dbReference type="Google" id="ProtNLM"/>
    </source>
</evidence>
<reference evidence="2" key="1">
    <citation type="submission" date="2021-02" db="EMBL/GenBank/DDBJ databases">
        <authorList>
            <person name="Nowell W R."/>
        </authorList>
    </citation>
    <scope>NUCLEOTIDE SEQUENCE</scope>
</reference>